<evidence type="ECO:0000256" key="1">
    <source>
        <dbReference type="ARBA" id="ARBA00010587"/>
    </source>
</evidence>
<accession>A0ABD3Q6W4</accession>
<name>A0ABD3Q6W4_9STRA</name>
<dbReference type="SUPFAM" id="SSF47188">
    <property type="entry name" value="Hemerythrin-like"/>
    <property type="match status" value="1"/>
</dbReference>
<dbReference type="AlphaFoldDB" id="A0ABD3Q6W4"/>
<keyword evidence="5" id="KW-1185">Reference proteome</keyword>
<comment type="caution">
    <text evidence="4">The sequence shown here is derived from an EMBL/GenBank/DDBJ whole genome shotgun (WGS) entry which is preliminary data.</text>
</comment>
<reference evidence="4 5" key="1">
    <citation type="submission" date="2024-10" db="EMBL/GenBank/DDBJ databases">
        <title>Updated reference genomes for cyclostephanoid diatoms.</title>
        <authorList>
            <person name="Roberts W.R."/>
            <person name="Alverson A.J."/>
        </authorList>
    </citation>
    <scope>NUCLEOTIDE SEQUENCE [LARGE SCALE GENOMIC DNA]</scope>
    <source>
        <strain evidence="4 5">AJA010-31</strain>
    </source>
</reference>
<organism evidence="4 5">
    <name type="scientific">Cyclotella atomus</name>
    <dbReference type="NCBI Taxonomy" id="382360"/>
    <lineage>
        <taxon>Eukaryota</taxon>
        <taxon>Sar</taxon>
        <taxon>Stramenopiles</taxon>
        <taxon>Ochrophyta</taxon>
        <taxon>Bacillariophyta</taxon>
        <taxon>Coscinodiscophyceae</taxon>
        <taxon>Thalassiosirophycidae</taxon>
        <taxon>Stephanodiscales</taxon>
        <taxon>Stephanodiscaceae</taxon>
        <taxon>Cyclotella</taxon>
    </lineage>
</organism>
<evidence type="ECO:0000313" key="5">
    <source>
        <dbReference type="Proteomes" id="UP001530400"/>
    </source>
</evidence>
<dbReference type="EMBL" id="JALLPJ020000376">
    <property type="protein sequence ID" value="KAL3793920.1"/>
    <property type="molecule type" value="Genomic_DNA"/>
</dbReference>
<dbReference type="Proteomes" id="UP001530400">
    <property type="component" value="Unassembled WGS sequence"/>
</dbReference>
<protein>
    <submittedName>
        <fullName evidence="4">Uncharacterized protein</fullName>
    </submittedName>
</protein>
<dbReference type="InterPro" id="IPR035938">
    <property type="entry name" value="Hemerythrin-like_sf"/>
</dbReference>
<keyword evidence="2" id="KW-0479">Metal-binding</keyword>
<dbReference type="Gene3D" id="1.20.120.50">
    <property type="entry name" value="Hemerythrin-like"/>
    <property type="match status" value="1"/>
</dbReference>
<dbReference type="GO" id="GO:0046872">
    <property type="term" value="F:metal ion binding"/>
    <property type="evidence" value="ECO:0007669"/>
    <property type="project" value="UniProtKB-KW"/>
</dbReference>
<gene>
    <name evidence="4" type="ORF">ACHAWO_002300</name>
</gene>
<sequence length="312" mass="34495">MPTLAIEYRTVIHSSLSAVCCLLSLSIMSDVVGDFYVHIVEGGEVSQSLTSSTKLLTTKKVPTVIHFYDGGYGSRVQFLMVCVDRVGVAVEFGRMFDLKSVVNSHVPSKGYMPVGFGQLGCSGFVVVDQNGNFTSRKTKAYLDCGDLAFDHVEQLLWENFGIAAAQHDLPATRQEKTTGGDVMKNDWVMPSVGIQSMDDEHELCEEALALLLAVPTVKSLTKVMGVLTEHFQHEEKLMKQSRFGRPGEQFSPYANHVIDHERILDIGYTELAKKSEPDGSFLSSDVELKLKDMEPYKSFMEMKCSEVSGQTA</sequence>
<evidence type="ECO:0000313" key="4">
    <source>
        <dbReference type="EMBL" id="KAL3793920.1"/>
    </source>
</evidence>
<evidence type="ECO:0000256" key="3">
    <source>
        <dbReference type="ARBA" id="ARBA00023004"/>
    </source>
</evidence>
<proteinExistence type="inferred from homology"/>
<comment type="similarity">
    <text evidence="1">Belongs to the hemerythrin family.</text>
</comment>
<keyword evidence="3" id="KW-0408">Iron</keyword>
<evidence type="ECO:0000256" key="2">
    <source>
        <dbReference type="ARBA" id="ARBA00022723"/>
    </source>
</evidence>